<dbReference type="HOGENOM" id="CLU_980711_0_0_1"/>
<feature type="region of interest" description="Disordered" evidence="1">
    <location>
        <begin position="145"/>
        <end position="230"/>
    </location>
</feature>
<feature type="compositionally biased region" description="Basic and acidic residues" evidence="1">
    <location>
        <begin position="61"/>
        <end position="91"/>
    </location>
</feature>
<feature type="compositionally biased region" description="Polar residues" evidence="1">
    <location>
        <begin position="193"/>
        <end position="205"/>
    </location>
</feature>
<dbReference type="AlphaFoldDB" id="A0A0D2A965"/>
<keyword evidence="3" id="KW-1185">Reference proteome</keyword>
<evidence type="ECO:0000313" key="2">
    <source>
        <dbReference type="EMBL" id="KIW03308.1"/>
    </source>
</evidence>
<dbReference type="RefSeq" id="XP_016213177.1">
    <property type="nucleotide sequence ID" value="XM_016359038.1"/>
</dbReference>
<evidence type="ECO:0008006" key="4">
    <source>
        <dbReference type="Google" id="ProtNLM"/>
    </source>
</evidence>
<accession>A0A0D2A965</accession>
<dbReference type="Proteomes" id="UP000053259">
    <property type="component" value="Unassembled WGS sequence"/>
</dbReference>
<gene>
    <name evidence="2" type="ORF">PV09_05519</name>
</gene>
<dbReference type="InParanoid" id="A0A0D2A965"/>
<feature type="compositionally biased region" description="Basic and acidic residues" evidence="1">
    <location>
        <begin position="179"/>
        <end position="190"/>
    </location>
</feature>
<evidence type="ECO:0000256" key="1">
    <source>
        <dbReference type="SAM" id="MobiDB-lite"/>
    </source>
</evidence>
<dbReference type="EMBL" id="KN847545">
    <property type="protein sequence ID" value="KIW03308.1"/>
    <property type="molecule type" value="Genomic_DNA"/>
</dbReference>
<reference evidence="2 3" key="1">
    <citation type="submission" date="2015-01" db="EMBL/GenBank/DDBJ databases">
        <title>The Genome Sequence of Ochroconis gallopava CBS43764.</title>
        <authorList>
            <consortium name="The Broad Institute Genomics Platform"/>
            <person name="Cuomo C."/>
            <person name="de Hoog S."/>
            <person name="Gorbushina A."/>
            <person name="Stielow B."/>
            <person name="Teixiera M."/>
            <person name="Abouelleil A."/>
            <person name="Chapman S.B."/>
            <person name="Priest M."/>
            <person name="Young S.K."/>
            <person name="Wortman J."/>
            <person name="Nusbaum C."/>
            <person name="Birren B."/>
        </authorList>
    </citation>
    <scope>NUCLEOTIDE SEQUENCE [LARGE SCALE GENOMIC DNA]</scope>
    <source>
        <strain evidence="2 3">CBS 43764</strain>
    </source>
</reference>
<protein>
    <recommendedName>
        <fullName evidence="4">Myb-like domain-containing protein</fullName>
    </recommendedName>
</protein>
<feature type="compositionally biased region" description="Basic and acidic residues" evidence="1">
    <location>
        <begin position="211"/>
        <end position="230"/>
    </location>
</feature>
<proteinExistence type="predicted"/>
<feature type="region of interest" description="Disordered" evidence="1">
    <location>
        <begin position="29"/>
        <end position="108"/>
    </location>
</feature>
<name>A0A0D2A965_9PEZI</name>
<sequence>MRLPGTINIVNNELPSPEFLAKYALLKQKRKGAKRGATKGNKNRSDNKASGNSSGGGDNVKGNKDDNGKANKDDNEKTNKDDDRKTYKDGNGKTNNDNNVEKSDFTEAQDQALIEHKLHDMAWKAIAADLGKNVAQVKQRFKQIKPADFDARHSEALAAKKAKQQRDEKSDANQNGGERSNDRDKKDKGIHNGTDTNAGQESGSTGKKKSKADGREDAQKDENWWEQPDKNWSKEELAALLHISNEELVNAFAQISLRLAEEEGKQVHPASIAEKILGSKPKWA</sequence>
<organism evidence="2 3">
    <name type="scientific">Verruconis gallopava</name>
    <dbReference type="NCBI Taxonomy" id="253628"/>
    <lineage>
        <taxon>Eukaryota</taxon>
        <taxon>Fungi</taxon>
        <taxon>Dikarya</taxon>
        <taxon>Ascomycota</taxon>
        <taxon>Pezizomycotina</taxon>
        <taxon>Dothideomycetes</taxon>
        <taxon>Pleosporomycetidae</taxon>
        <taxon>Venturiales</taxon>
        <taxon>Sympoventuriaceae</taxon>
        <taxon>Verruconis</taxon>
    </lineage>
</organism>
<dbReference type="VEuPathDB" id="FungiDB:PV09_05519"/>
<evidence type="ECO:0000313" key="3">
    <source>
        <dbReference type="Proteomes" id="UP000053259"/>
    </source>
</evidence>
<dbReference type="OrthoDB" id="5427780at2759"/>
<feature type="compositionally biased region" description="Basic and acidic residues" evidence="1">
    <location>
        <begin position="145"/>
        <end position="155"/>
    </location>
</feature>
<dbReference type="GeneID" id="27313492"/>